<accession>A0AAI8KUZ5</accession>
<name>A0AAI8KUZ5_9ACTN</name>
<keyword evidence="2" id="KW-0812">Transmembrane</keyword>
<keyword evidence="2" id="KW-1133">Transmembrane helix</keyword>
<evidence type="ECO:0000313" key="4">
    <source>
        <dbReference type="Proteomes" id="UP000265765"/>
    </source>
</evidence>
<proteinExistence type="predicted"/>
<feature type="region of interest" description="Disordered" evidence="1">
    <location>
        <begin position="1"/>
        <end position="23"/>
    </location>
</feature>
<reference evidence="3 4" key="1">
    <citation type="submission" date="2018-09" db="EMBL/GenBank/DDBJ databases">
        <title>Production of Trimethoprim by Streptomyces sp. 3E-1.</title>
        <authorList>
            <person name="Kang H.J."/>
            <person name="Kim S.B."/>
        </authorList>
    </citation>
    <scope>NUCLEOTIDE SEQUENCE [LARGE SCALE GENOMIC DNA]</scope>
    <source>
        <strain evidence="3 4">3E-1</strain>
    </source>
</reference>
<sequence>MPAPARLGGVLSPTPDSVSSPSDLEAGARESFLVGTTPTRNCAGHTHFGGNDMNDILARRATGLAGITAAVCFIIEVPLYFLYSGPPPDANVLTRLLIGIVALVALILFVTGVRELIKQVNPAYEWVGTVAFATGLVYATVTLVSSGLEAGAVIAADHPIDPTITVNGTYILYGSIGRLLLALFLTAFGYAVTRPNLLPRWVGRSAYVLAAVNLAFVPSLFFGNTPAHFYAANGWGSTALMGALLSYWLLAVGISTYRSAARRTHAPAPVL</sequence>
<dbReference type="Proteomes" id="UP000265765">
    <property type="component" value="Chromosome"/>
</dbReference>
<evidence type="ECO:0000256" key="1">
    <source>
        <dbReference type="SAM" id="MobiDB-lite"/>
    </source>
</evidence>
<evidence type="ECO:0000256" key="2">
    <source>
        <dbReference type="SAM" id="Phobius"/>
    </source>
</evidence>
<feature type="transmembrane region" description="Helical" evidence="2">
    <location>
        <begin position="170"/>
        <end position="193"/>
    </location>
</feature>
<evidence type="ECO:0000313" key="3">
    <source>
        <dbReference type="EMBL" id="AYC36190.1"/>
    </source>
</evidence>
<keyword evidence="2" id="KW-0472">Membrane</keyword>
<gene>
    <name evidence="3" type="ORF">DWG14_00398</name>
</gene>
<organism evidence="3 4">
    <name type="scientific">Streptomyces griseorubiginosus</name>
    <dbReference type="NCBI Taxonomy" id="67304"/>
    <lineage>
        <taxon>Bacteria</taxon>
        <taxon>Bacillati</taxon>
        <taxon>Actinomycetota</taxon>
        <taxon>Actinomycetes</taxon>
        <taxon>Kitasatosporales</taxon>
        <taxon>Streptomycetaceae</taxon>
        <taxon>Streptomyces</taxon>
    </lineage>
</organism>
<dbReference type="EMBL" id="CP032427">
    <property type="protein sequence ID" value="AYC36190.1"/>
    <property type="molecule type" value="Genomic_DNA"/>
</dbReference>
<protein>
    <submittedName>
        <fullName evidence="3">Uncharacterized protein</fullName>
    </submittedName>
</protein>
<feature type="transmembrane region" description="Helical" evidence="2">
    <location>
        <begin position="93"/>
        <end position="111"/>
    </location>
</feature>
<feature type="transmembrane region" description="Helical" evidence="2">
    <location>
        <begin position="205"/>
        <end position="223"/>
    </location>
</feature>
<dbReference type="AlphaFoldDB" id="A0AAI8KUZ5"/>
<dbReference type="KEGG" id="sge:DWG14_00398"/>
<feature type="transmembrane region" description="Helical" evidence="2">
    <location>
        <begin position="123"/>
        <end position="141"/>
    </location>
</feature>
<feature type="transmembrane region" description="Helical" evidence="2">
    <location>
        <begin position="235"/>
        <end position="254"/>
    </location>
</feature>
<feature type="compositionally biased region" description="Low complexity" evidence="1">
    <location>
        <begin position="10"/>
        <end position="23"/>
    </location>
</feature>
<feature type="transmembrane region" description="Helical" evidence="2">
    <location>
        <begin position="61"/>
        <end position="81"/>
    </location>
</feature>